<evidence type="ECO:0000256" key="7">
    <source>
        <dbReference type="SAM" id="MobiDB-lite"/>
    </source>
</evidence>
<feature type="domain" description="Kinesin motor" evidence="8">
    <location>
        <begin position="260"/>
        <end position="650"/>
    </location>
</feature>
<feature type="compositionally biased region" description="Basic and acidic residues" evidence="7">
    <location>
        <begin position="703"/>
        <end position="724"/>
    </location>
</feature>
<name>A0A4V6ETG8_9BASI</name>
<feature type="compositionally biased region" description="Low complexity" evidence="7">
    <location>
        <begin position="1"/>
        <end position="13"/>
    </location>
</feature>
<gene>
    <name evidence="9" type="ORF">EX895_006269</name>
</gene>
<feature type="region of interest" description="Disordered" evidence="7">
    <location>
        <begin position="1"/>
        <end position="53"/>
    </location>
</feature>
<feature type="compositionally biased region" description="Low complexity" evidence="7">
    <location>
        <begin position="134"/>
        <end position="158"/>
    </location>
</feature>
<keyword evidence="10" id="KW-1185">Reference proteome</keyword>
<organism evidence="9 10">
    <name type="scientific">Sporisorium graminicola</name>
    <dbReference type="NCBI Taxonomy" id="280036"/>
    <lineage>
        <taxon>Eukaryota</taxon>
        <taxon>Fungi</taxon>
        <taxon>Dikarya</taxon>
        <taxon>Basidiomycota</taxon>
        <taxon>Ustilaginomycotina</taxon>
        <taxon>Ustilaginomycetes</taxon>
        <taxon>Ustilaginales</taxon>
        <taxon>Ustilaginaceae</taxon>
        <taxon>Sporisorium</taxon>
    </lineage>
</organism>
<evidence type="ECO:0000256" key="5">
    <source>
        <dbReference type="PROSITE-ProRule" id="PRU00283"/>
    </source>
</evidence>
<feature type="compositionally biased region" description="Low complexity" evidence="7">
    <location>
        <begin position="768"/>
        <end position="779"/>
    </location>
</feature>
<feature type="coiled-coil region" evidence="6">
    <location>
        <begin position="829"/>
        <end position="1012"/>
    </location>
</feature>
<comment type="similarity">
    <text evidence="5">Belongs to the TRAFAC class myosin-kinesin ATPase superfamily. Kinesin family.</text>
</comment>
<feature type="region of interest" description="Disordered" evidence="7">
    <location>
        <begin position="233"/>
        <end position="257"/>
    </location>
</feature>
<dbReference type="InterPro" id="IPR027417">
    <property type="entry name" value="P-loop_NTPase"/>
</dbReference>
<dbReference type="InterPro" id="IPR019821">
    <property type="entry name" value="Kinesin_motor_CS"/>
</dbReference>
<feature type="region of interest" description="Disordered" evidence="7">
    <location>
        <begin position="1182"/>
        <end position="1209"/>
    </location>
</feature>
<evidence type="ECO:0000256" key="6">
    <source>
        <dbReference type="SAM" id="Coils"/>
    </source>
</evidence>
<feature type="region of interest" description="Disordered" evidence="7">
    <location>
        <begin position="680"/>
        <end position="724"/>
    </location>
</feature>
<evidence type="ECO:0000256" key="1">
    <source>
        <dbReference type="ARBA" id="ARBA00022741"/>
    </source>
</evidence>
<dbReference type="SMART" id="SM00129">
    <property type="entry name" value="KISc"/>
    <property type="match status" value="1"/>
</dbReference>
<feature type="compositionally biased region" description="Polar residues" evidence="7">
    <location>
        <begin position="123"/>
        <end position="133"/>
    </location>
</feature>
<dbReference type="PRINTS" id="PR00380">
    <property type="entry name" value="KINESINHEAVY"/>
</dbReference>
<dbReference type="RefSeq" id="XP_029737174.1">
    <property type="nucleotide sequence ID" value="XM_029886861.1"/>
</dbReference>
<dbReference type="PROSITE" id="PS00411">
    <property type="entry name" value="KINESIN_MOTOR_1"/>
    <property type="match status" value="1"/>
</dbReference>
<dbReference type="OrthoDB" id="3176171at2759"/>
<dbReference type="KEGG" id="sgra:EX895_006269"/>
<protein>
    <recommendedName>
        <fullName evidence="8">Kinesin motor domain-containing protein</fullName>
    </recommendedName>
</protein>
<evidence type="ECO:0000256" key="2">
    <source>
        <dbReference type="ARBA" id="ARBA00022840"/>
    </source>
</evidence>
<evidence type="ECO:0000256" key="4">
    <source>
        <dbReference type="ARBA" id="ARBA00023175"/>
    </source>
</evidence>
<feature type="compositionally biased region" description="Low complexity" evidence="7">
    <location>
        <begin position="178"/>
        <end position="193"/>
    </location>
</feature>
<evidence type="ECO:0000313" key="9">
    <source>
        <dbReference type="EMBL" id="TKY85189.1"/>
    </source>
</evidence>
<proteinExistence type="inferred from homology"/>
<accession>A0A4V6ETG8</accession>
<feature type="binding site" evidence="5">
    <location>
        <begin position="374"/>
        <end position="381"/>
    </location>
    <ligand>
        <name>ATP</name>
        <dbReference type="ChEBI" id="CHEBI:30616"/>
    </ligand>
</feature>
<feature type="compositionally biased region" description="Low complexity" evidence="7">
    <location>
        <begin position="107"/>
        <end position="117"/>
    </location>
</feature>
<dbReference type="PANTHER" id="PTHR47968:SF75">
    <property type="entry name" value="CENTROMERE-ASSOCIATED PROTEIN E"/>
    <property type="match status" value="1"/>
</dbReference>
<dbReference type="Gene3D" id="3.40.850.10">
    <property type="entry name" value="Kinesin motor domain"/>
    <property type="match status" value="1"/>
</dbReference>
<keyword evidence="4 5" id="KW-0505">Motor protein</keyword>
<feature type="compositionally biased region" description="Low complexity" evidence="7">
    <location>
        <begin position="233"/>
        <end position="250"/>
    </location>
</feature>
<feature type="compositionally biased region" description="Basic and acidic residues" evidence="7">
    <location>
        <begin position="1050"/>
        <end position="1061"/>
    </location>
</feature>
<dbReference type="GO" id="GO:0003777">
    <property type="term" value="F:microtubule motor activity"/>
    <property type="evidence" value="ECO:0007669"/>
    <property type="project" value="InterPro"/>
</dbReference>
<feature type="region of interest" description="Disordered" evidence="7">
    <location>
        <begin position="1365"/>
        <end position="1447"/>
    </location>
</feature>
<keyword evidence="3 6" id="KW-0175">Coiled coil</keyword>
<feature type="region of interest" description="Disordered" evidence="7">
    <location>
        <begin position="1031"/>
        <end position="1061"/>
    </location>
</feature>
<feature type="region of interest" description="Disordered" evidence="7">
    <location>
        <begin position="300"/>
        <end position="324"/>
    </location>
</feature>
<feature type="region of interest" description="Disordered" evidence="7">
    <location>
        <begin position="755"/>
        <end position="798"/>
    </location>
</feature>
<dbReference type="EMBL" id="SRRM01000021">
    <property type="protein sequence ID" value="TKY85189.1"/>
    <property type="molecule type" value="Genomic_DNA"/>
</dbReference>
<dbReference type="Proteomes" id="UP000306050">
    <property type="component" value="Chromosome SGRAM_8"/>
</dbReference>
<dbReference type="PANTHER" id="PTHR47968">
    <property type="entry name" value="CENTROMERE PROTEIN E"/>
    <property type="match status" value="1"/>
</dbReference>
<feature type="compositionally biased region" description="Polar residues" evidence="7">
    <location>
        <begin position="1037"/>
        <end position="1049"/>
    </location>
</feature>
<sequence length="1491" mass="159077">MFRFRSTASSPSASPFPTPPRKTSQPGALPPSTSASSQLSSTDSLPSNASSNSSILSLLHAHSSTSTASSLSTALSPTASVVSLPSEPCLTAEPLTASAASEPSKFSASPARSSTAARKPRSQSAASSRKSTLPTSAPRTSRATASTTTTTIHARPSSITASRRSTIVHSDPEHRTLAAMAKKAKVGSAAKSSPFTKPASTAPEKAATESKVSTTTDAEATTLAAVAEDEVAAPSAVVSSPSSSAKAVEAGSSSSESKQNVVVCVRMRPTRTTTSEPPVWTCDSTKNQIVPTEHHPAIAKRTTSSERAGIAPSLAPAPSTHDLDHEDAATSTYHFQFDKLITGSQTTDDMYHSHIAPVVRAAMEGYNGTVFAYGQTGSGKTHTMSGSDVEPGVIPRAVQQVFAMISDEPDREFLLRVSYLEIYNETLKDLLAPLPPIAGSGGVSLQTTERPASPIKGGSSHAAGQSQSSTLRIIEDQKQSRVIITGLREEIVTDAETVLDLLQRGQDERHVGATDWNERSSRSHCVFQLTIESRSRNPSAAAGKEVRISQLNLIDLAGSERAASQAERRKEGAFINKSLLTLGTVIGKLTEPEDGAEAHIPYRDSKLTRILQTSLSGNARIAVICTLSPDGEHANETLSTLKFGKRCKLVVTTAKKGTAMDDKALLQKYRKELDALRARLEANGPSPNPGDVVVAPVSEEESRESQQKLDELNQQRQAAQREVEDMQKKRTNLKGQIEHLTRLILTSQSVAADASESNAAAGPSTPVRARSAHASALARRGPRMSDLQFNGGGSGSGYNSPVAGPSSLFAASTDATLSGVKPFELEAELAALRRQLRQQIESRQNLITAHQAELAARDARQAELQEAIRLNEEELDEAELAYDKLRQERDEARKIALKEQDKARENRKKLLEEQEANRLLKLVAKARADDGDQLLQDQIDVLRQRLSAKEAEVEAVRQRLEAELAEARKGIEEEKAARVQAESEVDEVGKAKQALQSELDAAMASVAEWKSKQKSTADDDDDDDINAEFQDLVRGSQPKQASNTTTTEQLKQREAELADRETQLQHLRTELDQTRLELAQAQAQAKPESTTTTRELATLRDELSQSEEERHTLQIELAKVRAAASGRESEAQRLGSLEAELASANARIVALQEEVAAEKARSAEAAAKVARPLPVPFAAQEGGATGGYRGGGGSVPSSPTKAFTAGGSKLRPAAATTPISSLTSGLNRAGSVKEYRRYTPGATESPPASGSRSVLLQHQATFDASSSPASKAEKEEIERLNAVISSQRAIMADLEKSVASWKTRMKAQAELIQKLVVQTGAGGGGAGGHTPPTSDAENDEVFGTTSINASPQRRKQQQPEAFHTLPRTTHLALGSNEPYYGAHTFNRPPPPSSAGWPASPTKPFASSWANTWTPSSPNPLPLPSGGEGGGGEGASPSKRKPRKTIEMDLKLLKSSPRVESNKTKFSLDAFGAGAQDTPTRRRGTNASAYYI</sequence>
<reference evidence="9 10" key="1">
    <citation type="submission" date="2019-05" db="EMBL/GenBank/DDBJ databases">
        <title>Sporisorium graminicola CBS 10092 draft sequencing and annotation.</title>
        <authorList>
            <person name="Solano-Gonzalez S."/>
            <person name="Caddick M.X."/>
            <person name="Darby A."/>
        </authorList>
    </citation>
    <scope>NUCLEOTIDE SEQUENCE [LARGE SCALE GENOMIC DNA]</scope>
    <source>
        <strain evidence="9 10">CBS 10092</strain>
    </source>
</reference>
<feature type="compositionally biased region" description="Low complexity" evidence="7">
    <location>
        <begin position="30"/>
        <end position="53"/>
    </location>
</feature>
<evidence type="ECO:0000256" key="3">
    <source>
        <dbReference type="ARBA" id="ARBA00023054"/>
    </source>
</evidence>
<keyword evidence="1 5" id="KW-0547">Nucleotide-binding</keyword>
<dbReference type="GO" id="GO:0005524">
    <property type="term" value="F:ATP binding"/>
    <property type="evidence" value="ECO:0007669"/>
    <property type="project" value="UniProtKB-UniRule"/>
</dbReference>
<evidence type="ECO:0000313" key="10">
    <source>
        <dbReference type="Proteomes" id="UP000306050"/>
    </source>
</evidence>
<feature type="region of interest" description="Disordered" evidence="7">
    <location>
        <begin position="442"/>
        <end position="471"/>
    </location>
</feature>
<feature type="region of interest" description="Disordered" evidence="7">
    <location>
        <begin position="93"/>
        <end position="217"/>
    </location>
</feature>
<dbReference type="InterPro" id="IPR027640">
    <property type="entry name" value="Kinesin-like_fam"/>
</dbReference>
<dbReference type="InterPro" id="IPR001752">
    <property type="entry name" value="Kinesin_motor_dom"/>
</dbReference>
<feature type="compositionally biased region" description="Low complexity" evidence="7">
    <location>
        <begin position="457"/>
        <end position="469"/>
    </location>
</feature>
<dbReference type="PROSITE" id="PS50067">
    <property type="entry name" value="KINESIN_MOTOR_2"/>
    <property type="match status" value="1"/>
</dbReference>
<comment type="caution">
    <text evidence="9">The sequence shown here is derived from an EMBL/GenBank/DDBJ whole genome shotgun (WGS) entry which is preliminary data.</text>
</comment>
<keyword evidence="2 5" id="KW-0067">ATP-binding</keyword>
<dbReference type="Pfam" id="PF00225">
    <property type="entry name" value="Kinesin"/>
    <property type="match status" value="1"/>
</dbReference>
<feature type="compositionally biased region" description="Polar residues" evidence="7">
    <location>
        <begin position="159"/>
        <end position="168"/>
    </location>
</feature>
<feature type="region of interest" description="Disordered" evidence="7">
    <location>
        <begin position="1467"/>
        <end position="1491"/>
    </location>
</feature>
<dbReference type="SUPFAM" id="SSF52540">
    <property type="entry name" value="P-loop containing nucleoside triphosphate hydrolases"/>
    <property type="match status" value="1"/>
</dbReference>
<dbReference type="InterPro" id="IPR036961">
    <property type="entry name" value="Kinesin_motor_dom_sf"/>
</dbReference>
<feature type="compositionally biased region" description="Gly residues" evidence="7">
    <location>
        <begin position="1183"/>
        <end position="1194"/>
    </location>
</feature>
<dbReference type="GeneID" id="40729164"/>
<evidence type="ECO:0000259" key="8">
    <source>
        <dbReference type="PROSITE" id="PS50067"/>
    </source>
</evidence>
<dbReference type="GO" id="GO:0008017">
    <property type="term" value="F:microtubule binding"/>
    <property type="evidence" value="ECO:0007669"/>
    <property type="project" value="InterPro"/>
</dbReference>
<dbReference type="GO" id="GO:0007018">
    <property type="term" value="P:microtubule-based movement"/>
    <property type="evidence" value="ECO:0007669"/>
    <property type="project" value="InterPro"/>
</dbReference>